<protein>
    <recommendedName>
        <fullName evidence="9">Pycsar effector protein domain-containing protein</fullName>
    </recommendedName>
</protein>
<accession>A0ABP7GVA6</accession>
<keyword evidence="3 8" id="KW-0812">Transmembrane</keyword>
<organism evidence="10 11">
    <name type="scientific">Flavobacterium ginsengiterrae</name>
    <dbReference type="NCBI Taxonomy" id="871695"/>
    <lineage>
        <taxon>Bacteria</taxon>
        <taxon>Pseudomonadati</taxon>
        <taxon>Bacteroidota</taxon>
        <taxon>Flavobacteriia</taxon>
        <taxon>Flavobacteriales</taxon>
        <taxon>Flavobacteriaceae</taxon>
        <taxon>Flavobacterium</taxon>
    </lineage>
</organism>
<feature type="domain" description="Pycsar effector protein" evidence="9">
    <location>
        <begin position="10"/>
        <end position="161"/>
    </location>
</feature>
<evidence type="ECO:0000256" key="5">
    <source>
        <dbReference type="ARBA" id="ARBA00022989"/>
    </source>
</evidence>
<name>A0ABP7GVA6_9FLAO</name>
<keyword evidence="5 8" id="KW-1133">Transmembrane helix</keyword>
<gene>
    <name evidence="10" type="ORF">GCM10022423_34910</name>
</gene>
<keyword evidence="6" id="KW-0051">Antiviral defense</keyword>
<feature type="transmembrane region" description="Helical" evidence="8">
    <location>
        <begin position="61"/>
        <end position="82"/>
    </location>
</feature>
<keyword evidence="11" id="KW-1185">Reference proteome</keyword>
<evidence type="ECO:0000256" key="1">
    <source>
        <dbReference type="ARBA" id="ARBA00004236"/>
    </source>
</evidence>
<evidence type="ECO:0000313" key="10">
    <source>
        <dbReference type="EMBL" id="GAA3776689.1"/>
    </source>
</evidence>
<comment type="subcellular location">
    <subcellularLocation>
        <location evidence="1">Cell membrane</location>
    </subcellularLocation>
</comment>
<feature type="transmembrane region" description="Helical" evidence="8">
    <location>
        <begin position="30"/>
        <end position="49"/>
    </location>
</feature>
<evidence type="ECO:0000256" key="2">
    <source>
        <dbReference type="ARBA" id="ARBA00022475"/>
    </source>
</evidence>
<evidence type="ECO:0000259" key="9">
    <source>
        <dbReference type="Pfam" id="PF18967"/>
    </source>
</evidence>
<keyword evidence="7 8" id="KW-0472">Membrane</keyword>
<sequence>MDIKDKIEVLKHSIDRYDHYFDSVNNKGNLFLTLNTFLLGGMITGYYSIKQDIQNRFDIMFFVWIALICCLTSIFFTLWSIIPYLNKQADSVNGSQLSFGNIANISFTSFKQIFDSTTETKLYEDYVQQAHLLAIGLQMKFSRLRSATYFLGGCFICVIIVGIKLLT</sequence>
<dbReference type="EMBL" id="BAABDU010000006">
    <property type="protein sequence ID" value="GAA3776689.1"/>
    <property type="molecule type" value="Genomic_DNA"/>
</dbReference>
<keyword evidence="4" id="KW-0547">Nucleotide-binding</keyword>
<keyword evidence="2" id="KW-1003">Cell membrane</keyword>
<evidence type="ECO:0000256" key="4">
    <source>
        <dbReference type="ARBA" id="ARBA00022741"/>
    </source>
</evidence>
<proteinExistence type="predicted"/>
<dbReference type="Proteomes" id="UP001500748">
    <property type="component" value="Unassembled WGS sequence"/>
</dbReference>
<reference evidence="11" key="1">
    <citation type="journal article" date="2019" name="Int. J. Syst. Evol. Microbiol.">
        <title>The Global Catalogue of Microorganisms (GCM) 10K type strain sequencing project: providing services to taxonomists for standard genome sequencing and annotation.</title>
        <authorList>
            <consortium name="The Broad Institute Genomics Platform"/>
            <consortium name="The Broad Institute Genome Sequencing Center for Infectious Disease"/>
            <person name="Wu L."/>
            <person name="Ma J."/>
        </authorList>
    </citation>
    <scope>NUCLEOTIDE SEQUENCE [LARGE SCALE GENOMIC DNA]</scope>
    <source>
        <strain evidence="11">JCM 17337</strain>
    </source>
</reference>
<dbReference type="InterPro" id="IPR043760">
    <property type="entry name" value="PycTM_dom"/>
</dbReference>
<evidence type="ECO:0000313" key="11">
    <source>
        <dbReference type="Proteomes" id="UP001500748"/>
    </source>
</evidence>
<evidence type="ECO:0000256" key="8">
    <source>
        <dbReference type="SAM" id="Phobius"/>
    </source>
</evidence>
<evidence type="ECO:0000256" key="6">
    <source>
        <dbReference type="ARBA" id="ARBA00023118"/>
    </source>
</evidence>
<evidence type="ECO:0000256" key="7">
    <source>
        <dbReference type="ARBA" id="ARBA00023136"/>
    </source>
</evidence>
<comment type="caution">
    <text evidence="10">The sequence shown here is derived from an EMBL/GenBank/DDBJ whole genome shotgun (WGS) entry which is preliminary data.</text>
</comment>
<feature type="transmembrane region" description="Helical" evidence="8">
    <location>
        <begin position="147"/>
        <end position="166"/>
    </location>
</feature>
<dbReference type="Pfam" id="PF18967">
    <property type="entry name" value="PycTM"/>
    <property type="match status" value="1"/>
</dbReference>
<dbReference type="RefSeq" id="WP_345145898.1">
    <property type="nucleotide sequence ID" value="NZ_BAABDU010000006.1"/>
</dbReference>
<evidence type="ECO:0000256" key="3">
    <source>
        <dbReference type="ARBA" id="ARBA00022692"/>
    </source>
</evidence>